<dbReference type="InterPro" id="IPR052898">
    <property type="entry name" value="ACAD10-like"/>
</dbReference>
<reference evidence="3 4" key="1">
    <citation type="submission" date="2024-06" db="EMBL/GenBank/DDBJ databases">
        <title>Genomic Encyclopedia of Type Strains, Phase IV (KMG-IV): sequencing the most valuable type-strain genomes for metagenomic binning, comparative biology and taxonomic classification.</title>
        <authorList>
            <person name="Goeker M."/>
        </authorList>
    </citation>
    <scope>NUCLEOTIDE SEQUENCE [LARGE SCALE GENOMIC DNA]</scope>
    <source>
        <strain evidence="3 4">DSM 29780</strain>
    </source>
</reference>
<dbReference type="EMBL" id="JBEPMB010000005">
    <property type="protein sequence ID" value="MET3614963.1"/>
    <property type="molecule type" value="Genomic_DNA"/>
</dbReference>
<evidence type="ECO:0000259" key="2">
    <source>
        <dbReference type="Pfam" id="PF01636"/>
    </source>
</evidence>
<dbReference type="CDD" id="cd05154">
    <property type="entry name" value="ACAD10_11_N-like"/>
    <property type="match status" value="1"/>
</dbReference>
<dbReference type="Gene3D" id="3.30.200.20">
    <property type="entry name" value="Phosphorylase Kinase, domain 1"/>
    <property type="match status" value="1"/>
</dbReference>
<keyword evidence="4" id="KW-1185">Reference proteome</keyword>
<protein>
    <submittedName>
        <fullName evidence="3">Aminoglycoside phosphotransferase (APT) family kinase protein</fullName>
    </submittedName>
</protein>
<dbReference type="PANTHER" id="PTHR47829:SF3">
    <property type="entry name" value="AMINOGLYCOSIDE PHOSPHOTRANSFERASE DOMAIN-CONTAINING PROTEIN"/>
    <property type="match status" value="1"/>
</dbReference>
<proteinExistence type="predicted"/>
<gene>
    <name evidence="3" type="ORF">ABID16_003306</name>
</gene>
<feature type="region of interest" description="Disordered" evidence="1">
    <location>
        <begin position="1"/>
        <end position="20"/>
    </location>
</feature>
<dbReference type="GO" id="GO:0016301">
    <property type="term" value="F:kinase activity"/>
    <property type="evidence" value="ECO:0007669"/>
    <property type="project" value="UniProtKB-KW"/>
</dbReference>
<name>A0ABV2J2L0_9HYPH</name>
<dbReference type="Proteomes" id="UP001549047">
    <property type="component" value="Unassembled WGS sequence"/>
</dbReference>
<accession>A0ABV2J2L0</accession>
<keyword evidence="3" id="KW-0418">Kinase</keyword>
<evidence type="ECO:0000313" key="4">
    <source>
        <dbReference type="Proteomes" id="UP001549047"/>
    </source>
</evidence>
<evidence type="ECO:0000256" key="1">
    <source>
        <dbReference type="SAM" id="MobiDB-lite"/>
    </source>
</evidence>
<dbReference type="Pfam" id="PF01636">
    <property type="entry name" value="APH"/>
    <property type="match status" value="1"/>
</dbReference>
<dbReference type="InterPro" id="IPR041726">
    <property type="entry name" value="ACAD10_11_N"/>
</dbReference>
<evidence type="ECO:0000313" key="3">
    <source>
        <dbReference type="EMBL" id="MET3614963.1"/>
    </source>
</evidence>
<feature type="domain" description="Aminoglycoside phosphotransferase" evidence="2">
    <location>
        <begin position="43"/>
        <end position="270"/>
    </location>
</feature>
<keyword evidence="3" id="KW-0808">Transferase</keyword>
<dbReference type="SUPFAM" id="SSF56112">
    <property type="entry name" value="Protein kinase-like (PK-like)"/>
    <property type="match status" value="1"/>
</dbReference>
<dbReference type="InterPro" id="IPR002575">
    <property type="entry name" value="Aminoglycoside_PTrfase"/>
</dbReference>
<dbReference type="Gene3D" id="3.90.1200.10">
    <property type="match status" value="1"/>
</dbReference>
<dbReference type="PANTHER" id="PTHR47829">
    <property type="entry name" value="HYDROLASE, PUTATIVE (AFU_ORTHOLOGUE AFUA_1G12880)-RELATED"/>
    <property type="match status" value="1"/>
</dbReference>
<comment type="caution">
    <text evidence="3">The sequence shown here is derived from an EMBL/GenBank/DDBJ whole genome shotgun (WGS) entry which is preliminary data.</text>
</comment>
<organism evidence="3 4">
    <name type="scientific">Rhizobium aquaticum</name>
    <dbReference type="NCBI Taxonomy" id="1549636"/>
    <lineage>
        <taxon>Bacteria</taxon>
        <taxon>Pseudomonadati</taxon>
        <taxon>Pseudomonadota</taxon>
        <taxon>Alphaproteobacteria</taxon>
        <taxon>Hyphomicrobiales</taxon>
        <taxon>Rhizobiaceae</taxon>
        <taxon>Rhizobium/Agrobacterium group</taxon>
        <taxon>Rhizobium</taxon>
    </lineage>
</organism>
<dbReference type="InterPro" id="IPR011009">
    <property type="entry name" value="Kinase-like_dom_sf"/>
</dbReference>
<sequence length="357" mass="39644">MADQHQEPRAPGNGAANPTMLDLDALGRELAVSIPGFGALQSATKFSDGQSNPTYLLLAEGKRYVLRAKPPGQLLASAHQVDREFRVLKALHGSAVPVPEGLYLSPEQSSIGRMFYVMSHVDGRILWDPALPDETVEGRRAIYDSMNRTLAALHNVDVNAVGLADFGKPGSYFERQIARWAKQYRASETEKLEDMDWLIDWLEKHDACDDGQVALVHGDYRIDNMIFAHHGAEVLALLDWELSTLGHPLADLAYQCMQWRLPNRGNFRGIGGLDREALGLPREADYVRTYCERRGIDIPQDWIFALAFSFFRIGAIIQGVVKRAQDGNASNPEKARQLAAAVPLVARMARDLVNKGE</sequence>